<sequence length="285" mass="31767">MIYHIDYVSEGLHVKGYLGLPPQLPRTLSHKMAEAVDTMHGVTVTGTLACSILNREPASFEESSNESPKLPLVIYCRGGIGRIGAVRLKWVEEFSAQGYAVFAPAYRGNEGSEGRDEFGGADTMDVISAIDWLSRISWIDSSRIHVLGFSRGAINAAVAAAASPHISRMILWSGVSDLTQTYEERIDLRRMMKRVIGGSPAKVPEQYLLRSPLHYADRIPCPVLLVHGTQDEQVLVQHSYRMLDKLRECGHEPQTHLYEGLGHRFPPPQHAAAIHRMFDWLKKGD</sequence>
<dbReference type="GO" id="GO:0052689">
    <property type="term" value="F:carboxylic ester hydrolase activity"/>
    <property type="evidence" value="ECO:0007669"/>
    <property type="project" value="UniProtKB-ARBA"/>
</dbReference>
<dbReference type="SUPFAM" id="SSF53474">
    <property type="entry name" value="alpha/beta-Hydrolases"/>
    <property type="match status" value="1"/>
</dbReference>
<evidence type="ECO:0000259" key="2">
    <source>
        <dbReference type="Pfam" id="PF00326"/>
    </source>
</evidence>
<dbReference type="InterPro" id="IPR029058">
    <property type="entry name" value="AB_hydrolase_fold"/>
</dbReference>
<dbReference type="GO" id="GO:0008236">
    <property type="term" value="F:serine-type peptidase activity"/>
    <property type="evidence" value="ECO:0007669"/>
    <property type="project" value="InterPro"/>
</dbReference>
<accession>A0A2R9SRB6</accession>
<organism evidence="3 4">
    <name type="scientific">Paenibacillus vortex V453</name>
    <dbReference type="NCBI Taxonomy" id="715225"/>
    <lineage>
        <taxon>Bacteria</taxon>
        <taxon>Bacillati</taxon>
        <taxon>Bacillota</taxon>
        <taxon>Bacilli</taxon>
        <taxon>Bacillales</taxon>
        <taxon>Paenibacillaceae</taxon>
        <taxon>Paenibacillus</taxon>
    </lineage>
</organism>
<reference evidence="3 4" key="1">
    <citation type="journal article" date="2010" name="BMC Genomics">
        <title>Genome sequence of the pattern forming Paenibacillus vortex bacterium reveals potential for thriving in complex environments.</title>
        <authorList>
            <person name="Sirota-Madi A."/>
            <person name="Olender T."/>
            <person name="Helman Y."/>
            <person name="Ingham C."/>
            <person name="Brainis I."/>
            <person name="Roth D."/>
            <person name="Hagi E."/>
            <person name="Brodsky L."/>
            <person name="Leshkowitz D."/>
            <person name="Galatenko V."/>
            <person name="Nikolaev V."/>
            <person name="Mugasimangalam R.C."/>
            <person name="Bransburg-Zabary S."/>
            <person name="Gutnick D.L."/>
            <person name="Lancet D."/>
            <person name="Ben-Jacob E."/>
        </authorList>
    </citation>
    <scope>NUCLEOTIDE SEQUENCE [LARGE SCALE GENOMIC DNA]</scope>
    <source>
        <strain evidence="3 4">V453</strain>
    </source>
</reference>
<evidence type="ECO:0000256" key="1">
    <source>
        <dbReference type="ARBA" id="ARBA00022801"/>
    </source>
</evidence>
<name>A0A2R9SRB6_9BACL</name>
<dbReference type="EMBL" id="ADHJ01000037">
    <property type="protein sequence ID" value="EFU39930.1"/>
    <property type="molecule type" value="Genomic_DNA"/>
</dbReference>
<dbReference type="Gene3D" id="3.40.50.1820">
    <property type="entry name" value="alpha/beta hydrolase"/>
    <property type="match status" value="1"/>
</dbReference>
<protein>
    <submittedName>
        <fullName evidence="3">Peptidase S9 prolyl oligopeptidase active site domain protein</fullName>
    </submittedName>
</protein>
<dbReference type="PANTHER" id="PTHR22946">
    <property type="entry name" value="DIENELACTONE HYDROLASE DOMAIN-CONTAINING PROTEIN-RELATED"/>
    <property type="match status" value="1"/>
</dbReference>
<proteinExistence type="predicted"/>
<feature type="domain" description="Peptidase S9 prolyl oligopeptidase catalytic" evidence="2">
    <location>
        <begin position="94"/>
        <end position="283"/>
    </location>
</feature>
<dbReference type="Proteomes" id="UP000003094">
    <property type="component" value="Unassembled WGS sequence"/>
</dbReference>
<gene>
    <name evidence="3" type="ORF">PVOR_21664</name>
</gene>
<keyword evidence="1" id="KW-0378">Hydrolase</keyword>
<dbReference type="AlphaFoldDB" id="A0A2R9SRB6"/>
<dbReference type="InterPro" id="IPR001375">
    <property type="entry name" value="Peptidase_S9_cat"/>
</dbReference>
<evidence type="ECO:0000313" key="3">
    <source>
        <dbReference type="EMBL" id="EFU39930.1"/>
    </source>
</evidence>
<dbReference type="GO" id="GO:0006508">
    <property type="term" value="P:proteolysis"/>
    <property type="evidence" value="ECO:0007669"/>
    <property type="project" value="InterPro"/>
</dbReference>
<dbReference type="InterPro" id="IPR050261">
    <property type="entry name" value="FrsA_esterase"/>
</dbReference>
<dbReference type="PANTHER" id="PTHR22946:SF9">
    <property type="entry name" value="POLYKETIDE TRANSFERASE AF380"/>
    <property type="match status" value="1"/>
</dbReference>
<dbReference type="KEGG" id="pvo:PVOR_21664"/>
<keyword evidence="4" id="KW-1185">Reference proteome</keyword>
<evidence type="ECO:0000313" key="4">
    <source>
        <dbReference type="Proteomes" id="UP000003094"/>
    </source>
</evidence>
<dbReference type="RefSeq" id="WP_006211132.1">
    <property type="nucleotide sequence ID" value="NZ_ADHJ01000037.1"/>
</dbReference>
<comment type="caution">
    <text evidence="3">The sequence shown here is derived from an EMBL/GenBank/DDBJ whole genome shotgun (WGS) entry which is preliminary data.</text>
</comment>
<dbReference type="Pfam" id="PF00326">
    <property type="entry name" value="Peptidase_S9"/>
    <property type="match status" value="1"/>
</dbReference>